<sequence length="193" mass="19477">MKCSDYCTQQTGCPGQQPCRRGPRGRNGRPGPPGPQGEPGPAGPQGPAGEQGPAGGTDDFLSAYATPPQTGADGTDLIFDRNGAVSGNAISHAANSPDVVLQEPGTYYVSFQASVSPGTGASVPASIRLYLTENGSEVAGASAVHTFTAQGTTAVLPFSQIVQVTDAPATLNVAAQGGSFVYGETNLSVVKIR</sequence>
<evidence type="ECO:0000313" key="5">
    <source>
        <dbReference type="Proteomes" id="UP000705508"/>
    </source>
</evidence>
<keyword evidence="2" id="KW-0964">Secreted</keyword>
<name>A0A938XA10_9CLOT</name>
<dbReference type="Gene3D" id="2.60.120.40">
    <property type="match status" value="1"/>
</dbReference>
<comment type="caution">
    <text evidence="4">The sequence shown here is derived from an EMBL/GenBank/DDBJ whole genome shotgun (WGS) entry which is preliminary data.</text>
</comment>
<proteinExistence type="predicted"/>
<comment type="subcellular location">
    <subcellularLocation>
        <location evidence="1">Secreted</location>
    </subcellularLocation>
</comment>
<evidence type="ECO:0000256" key="2">
    <source>
        <dbReference type="ARBA" id="ARBA00022525"/>
    </source>
</evidence>
<feature type="compositionally biased region" description="Pro residues" evidence="3">
    <location>
        <begin position="30"/>
        <end position="44"/>
    </location>
</feature>
<reference evidence="4" key="2">
    <citation type="journal article" date="2021" name="Sci. Rep.">
        <title>The distribution of antibiotic resistance genes in chicken gut microbiota commensals.</title>
        <authorList>
            <person name="Juricova H."/>
            <person name="Matiasovicova J."/>
            <person name="Kubasova T."/>
            <person name="Cejkova D."/>
            <person name="Rychlik I."/>
        </authorList>
    </citation>
    <scope>NUCLEOTIDE SEQUENCE</scope>
    <source>
        <strain evidence="4">An582</strain>
    </source>
</reference>
<feature type="region of interest" description="Disordered" evidence="3">
    <location>
        <begin position="1"/>
        <end position="75"/>
    </location>
</feature>
<protein>
    <recommendedName>
        <fullName evidence="6">Collagen triple helix repeat (20 copies)</fullName>
    </recommendedName>
</protein>
<reference evidence="4" key="1">
    <citation type="submission" date="2020-08" db="EMBL/GenBank/DDBJ databases">
        <authorList>
            <person name="Cejkova D."/>
            <person name="Kubasova T."/>
            <person name="Jahodarova E."/>
            <person name="Rychlik I."/>
        </authorList>
    </citation>
    <scope>NUCLEOTIDE SEQUENCE</scope>
    <source>
        <strain evidence="4">An582</strain>
    </source>
</reference>
<dbReference type="EMBL" id="JACJKS010000006">
    <property type="protein sequence ID" value="MBM6948210.1"/>
    <property type="molecule type" value="Genomic_DNA"/>
</dbReference>
<dbReference type="AlphaFoldDB" id="A0A938XA10"/>
<dbReference type="InterPro" id="IPR050392">
    <property type="entry name" value="Collagen/C1q_domain"/>
</dbReference>
<evidence type="ECO:0000256" key="3">
    <source>
        <dbReference type="SAM" id="MobiDB-lite"/>
    </source>
</evidence>
<dbReference type="RefSeq" id="WP_204906231.1">
    <property type="nucleotide sequence ID" value="NZ_JACJKS010000006.1"/>
</dbReference>
<evidence type="ECO:0008006" key="6">
    <source>
        <dbReference type="Google" id="ProtNLM"/>
    </source>
</evidence>
<dbReference type="PANTHER" id="PTHR15427">
    <property type="entry name" value="EMILIN ELASTIN MICROFIBRIL INTERFACE-LOCATED PROTEIN ELASTIN MICROFIBRIL INTERFACER"/>
    <property type="match status" value="1"/>
</dbReference>
<dbReference type="Proteomes" id="UP000705508">
    <property type="component" value="Unassembled WGS sequence"/>
</dbReference>
<evidence type="ECO:0000313" key="4">
    <source>
        <dbReference type="EMBL" id="MBM6948210.1"/>
    </source>
</evidence>
<dbReference type="InterPro" id="IPR008983">
    <property type="entry name" value="Tumour_necrosis_fac-like_dom"/>
</dbReference>
<organism evidence="4 5">
    <name type="scientific">Mordavella massiliensis</name>
    <dbReference type="NCBI Taxonomy" id="1871024"/>
    <lineage>
        <taxon>Bacteria</taxon>
        <taxon>Bacillati</taxon>
        <taxon>Bacillota</taxon>
        <taxon>Clostridia</taxon>
        <taxon>Eubacteriales</taxon>
        <taxon>Clostridiaceae</taxon>
        <taxon>Mordavella</taxon>
    </lineage>
</organism>
<accession>A0A938XA10</accession>
<dbReference type="PANTHER" id="PTHR15427:SF33">
    <property type="entry name" value="COLLAGEN IV NC1 DOMAIN-CONTAINING PROTEIN"/>
    <property type="match status" value="1"/>
</dbReference>
<feature type="compositionally biased region" description="Polar residues" evidence="3">
    <location>
        <begin position="1"/>
        <end position="11"/>
    </location>
</feature>
<gene>
    <name evidence="4" type="ORF">H6A20_06005</name>
</gene>
<evidence type="ECO:0000256" key="1">
    <source>
        <dbReference type="ARBA" id="ARBA00004613"/>
    </source>
</evidence>